<dbReference type="AlphaFoldDB" id="A0A0B1SSX5"/>
<dbReference type="PANTHER" id="PTHR13170:SF16">
    <property type="entry name" value="PROTEIN O-GLCNACASE"/>
    <property type="match status" value="1"/>
</dbReference>
<accession>A0A0B1SSX5</accession>
<keyword evidence="2" id="KW-1185">Reference proteome</keyword>
<dbReference type="Gene3D" id="3.40.630.30">
    <property type="match status" value="1"/>
</dbReference>
<dbReference type="GO" id="GO:0016231">
    <property type="term" value="F:beta-N-acetylglucosaminidase activity"/>
    <property type="evidence" value="ECO:0007669"/>
    <property type="project" value="TreeGrafter"/>
</dbReference>
<name>A0A0B1SSX5_OESDE</name>
<reference evidence="1 2" key="1">
    <citation type="submission" date="2014-03" db="EMBL/GenBank/DDBJ databases">
        <title>Draft genome of the hookworm Oesophagostomum dentatum.</title>
        <authorList>
            <person name="Mitreva M."/>
        </authorList>
    </citation>
    <scope>NUCLEOTIDE SEQUENCE [LARGE SCALE GENOMIC DNA]</scope>
    <source>
        <strain evidence="1 2">OD-Hann</strain>
    </source>
</reference>
<evidence type="ECO:0000313" key="2">
    <source>
        <dbReference type="Proteomes" id="UP000053660"/>
    </source>
</evidence>
<dbReference type="PANTHER" id="PTHR13170">
    <property type="entry name" value="O-GLCNACASE"/>
    <property type="match status" value="1"/>
</dbReference>
<dbReference type="InterPro" id="IPR051822">
    <property type="entry name" value="Glycosyl_Hydrolase_84"/>
</dbReference>
<organism evidence="1 2">
    <name type="scientific">Oesophagostomum dentatum</name>
    <name type="common">Nodular worm</name>
    <dbReference type="NCBI Taxonomy" id="61180"/>
    <lineage>
        <taxon>Eukaryota</taxon>
        <taxon>Metazoa</taxon>
        <taxon>Ecdysozoa</taxon>
        <taxon>Nematoda</taxon>
        <taxon>Chromadorea</taxon>
        <taxon>Rhabditida</taxon>
        <taxon>Rhabditina</taxon>
        <taxon>Rhabditomorpha</taxon>
        <taxon>Strongyloidea</taxon>
        <taxon>Strongylidae</taxon>
        <taxon>Oesophagostomum</taxon>
    </lineage>
</organism>
<proteinExistence type="predicted"/>
<dbReference type="EMBL" id="KN558832">
    <property type="protein sequence ID" value="KHJ86996.1"/>
    <property type="molecule type" value="Genomic_DNA"/>
</dbReference>
<dbReference type="Proteomes" id="UP000053660">
    <property type="component" value="Unassembled WGS sequence"/>
</dbReference>
<evidence type="ECO:0000313" key="1">
    <source>
        <dbReference type="EMBL" id="KHJ86996.1"/>
    </source>
</evidence>
<sequence length="391" mass="44116">MNSLTADYGEPMETSVPASKKDDIIDVVDNTGDSSDVVMTEVDGFRQADSNEISLLVDMFYLPFECGKRAMDLLEQFSWLYENALVMNITHVPNDAHSVTREEWLRRFQILQDNIQVVNNFFRYIVDCPNKPLVSELIPYTWDAHGCCAVLLGMARWMSEGFVIVRPGPINSLFANRTLLPLSIVNYLIRPYTTDDLDNLAMLSITSVDKTNNPYALQKEVFLDRFVLPFLGIHPQYCFVAQEVVPAGDVKIISAVSAHWDAKALFGKMPDYVKSLKTKYALRDDCKIEPSEIDKWFPIVPDEVLAVYPAYLDARLLVDAYDAVPTKKLVQVAASTLYMNGCPGMFAAVPLTNEDSISFFTRIGFAELGKSVDEKFLLLGHLLTVDEEFRE</sequence>
<dbReference type="Gene3D" id="1.20.58.240">
    <property type="entry name" value="STAT, domain 1"/>
    <property type="match status" value="1"/>
</dbReference>
<gene>
    <name evidence="1" type="ORF">OESDEN_13238</name>
</gene>
<dbReference type="OrthoDB" id="9975416at2759"/>
<dbReference type="GO" id="GO:0009100">
    <property type="term" value="P:glycoprotein metabolic process"/>
    <property type="evidence" value="ECO:0007669"/>
    <property type="project" value="TreeGrafter"/>
</dbReference>
<protein>
    <submittedName>
        <fullName evidence="1">Uncharacterized protein</fullName>
    </submittedName>
</protein>